<organism evidence="1 2">
    <name type="scientific">Fictibacillus fluitans</name>
    <dbReference type="NCBI Taxonomy" id="3058422"/>
    <lineage>
        <taxon>Bacteria</taxon>
        <taxon>Bacillati</taxon>
        <taxon>Bacillota</taxon>
        <taxon>Bacilli</taxon>
        <taxon>Bacillales</taxon>
        <taxon>Fictibacillaceae</taxon>
        <taxon>Fictibacillus</taxon>
    </lineage>
</organism>
<dbReference type="Proteomes" id="UP001172721">
    <property type="component" value="Unassembled WGS sequence"/>
</dbReference>
<dbReference type="RefSeq" id="WP_301164832.1">
    <property type="nucleotide sequence ID" value="NZ_JAUHTR010000001.1"/>
</dbReference>
<dbReference type="EMBL" id="JAUHTR010000001">
    <property type="protein sequence ID" value="MDN4523826.1"/>
    <property type="molecule type" value="Genomic_DNA"/>
</dbReference>
<evidence type="ECO:0000313" key="1">
    <source>
        <dbReference type="EMBL" id="MDN4523826.1"/>
    </source>
</evidence>
<evidence type="ECO:0000313" key="2">
    <source>
        <dbReference type="Proteomes" id="UP001172721"/>
    </source>
</evidence>
<reference evidence="1" key="1">
    <citation type="submission" date="2023-07" db="EMBL/GenBank/DDBJ databases">
        <title>Fictibacillus sp. isolated from freshwater pond.</title>
        <authorList>
            <person name="Kirdat K."/>
            <person name="Bhat A."/>
            <person name="Mourya A."/>
            <person name="Yadav A."/>
        </authorList>
    </citation>
    <scope>NUCLEOTIDE SEQUENCE</scope>
    <source>
        <strain evidence="1">NE201</strain>
    </source>
</reference>
<proteinExistence type="predicted"/>
<sequence>MNKITLGLPPHCHKVSFDGKVFKIKGFNNEKMVVPVAGTESAEVRHVNEETGMLNIVGKDKVWVSMEMPIRFCEIGKGWLLDKLPKRKRNK</sequence>
<keyword evidence="2" id="KW-1185">Reference proteome</keyword>
<gene>
    <name evidence="1" type="ORF">QYB97_05035</name>
</gene>
<protein>
    <submittedName>
        <fullName evidence="1">Uncharacterized protein</fullName>
    </submittedName>
</protein>
<comment type="caution">
    <text evidence="1">The sequence shown here is derived from an EMBL/GenBank/DDBJ whole genome shotgun (WGS) entry which is preliminary data.</text>
</comment>
<name>A0ABT8HSU2_9BACL</name>
<accession>A0ABT8HSU2</accession>